<organism evidence="1 2">
    <name type="scientific">Rhizobium dioscoreae</name>
    <dbReference type="NCBI Taxonomy" id="2653122"/>
    <lineage>
        <taxon>Bacteria</taxon>
        <taxon>Pseudomonadati</taxon>
        <taxon>Pseudomonadota</taxon>
        <taxon>Alphaproteobacteria</taxon>
        <taxon>Hyphomicrobiales</taxon>
        <taxon>Rhizobiaceae</taxon>
        <taxon>Rhizobium/Agrobacterium group</taxon>
        <taxon>Rhizobium</taxon>
    </lineage>
</organism>
<reference evidence="1 2" key="1">
    <citation type="journal article" date="2020" name="Genome Biol. Evol.">
        <title>Rhizobium dioscoreae sp. nov., a plant growth-promoting bacterium isolated from yam (Dioscorea species).</title>
        <authorList>
            <person name="Ouyabe M."/>
            <person name="Tanaka N."/>
            <person name="Shiwa Y."/>
            <person name="Fujita N."/>
            <person name="Kikuno H."/>
            <person name="Babil P."/>
            <person name="Shiwachi H."/>
        </authorList>
    </citation>
    <scope>NUCLEOTIDE SEQUENCE [LARGE SCALE GENOMIC DNA]</scope>
    <source>
        <strain evidence="1 2">S-93</strain>
    </source>
</reference>
<gene>
    <name evidence="1" type="ORF">RsS93_19140</name>
</gene>
<accession>A0ABQ0Z1I3</accession>
<comment type="caution">
    <text evidence="1">The sequence shown here is derived from an EMBL/GenBank/DDBJ whole genome shotgun (WGS) entry which is preliminary data.</text>
</comment>
<sequence>MQMGTLRLVLLDLCWFENGGAAAKSRRTGNHLYGGFTAPFAVAYLSAAARRISQGEAMPSPVT</sequence>
<proteinExistence type="predicted"/>
<name>A0ABQ0Z1I3_9HYPH</name>
<dbReference type="Proteomes" id="UP000390335">
    <property type="component" value="Unassembled WGS sequence"/>
</dbReference>
<evidence type="ECO:0000313" key="2">
    <source>
        <dbReference type="Proteomes" id="UP000390335"/>
    </source>
</evidence>
<dbReference type="EMBL" id="BLAJ01000002">
    <property type="protein sequence ID" value="GES49300.1"/>
    <property type="molecule type" value="Genomic_DNA"/>
</dbReference>
<keyword evidence="2" id="KW-1185">Reference proteome</keyword>
<evidence type="ECO:0000313" key="1">
    <source>
        <dbReference type="EMBL" id="GES49300.1"/>
    </source>
</evidence>
<protein>
    <submittedName>
        <fullName evidence="1">Uncharacterized protein</fullName>
    </submittedName>
</protein>